<name>A0ABW8L9Z7_9GAMM</name>
<dbReference type="InterPro" id="IPR036046">
    <property type="entry name" value="Acylphosphatase-like_dom_sf"/>
</dbReference>
<dbReference type="Gene3D" id="3.30.70.100">
    <property type="match status" value="1"/>
</dbReference>
<dbReference type="SUPFAM" id="SSF54975">
    <property type="entry name" value="Acylphosphatase/BLUF domain-like"/>
    <property type="match status" value="1"/>
</dbReference>
<comment type="caution">
    <text evidence="2">The sequence shown here is derived from an EMBL/GenBank/DDBJ whole genome shotgun (WGS) entry which is preliminary data.</text>
</comment>
<dbReference type="Pfam" id="PF04940">
    <property type="entry name" value="BLUF"/>
    <property type="match status" value="1"/>
</dbReference>
<protein>
    <submittedName>
        <fullName evidence="2">BLUF domain-containing protein</fullName>
    </submittedName>
</protein>
<dbReference type="Proteomes" id="UP001620234">
    <property type="component" value="Unassembled WGS sequence"/>
</dbReference>
<reference evidence="2 3" key="1">
    <citation type="submission" date="2024-11" db="EMBL/GenBank/DDBJ databases">
        <title>The Natural Products Discovery Center: Release of the First 8490 Sequenced Strains for Exploring Actinobacteria Biosynthetic Diversity.</title>
        <authorList>
            <person name="Kalkreuter E."/>
            <person name="Kautsar S.A."/>
            <person name="Yang D."/>
            <person name="Bader C.D."/>
            <person name="Teijaro C.N."/>
            <person name="Fluegel L."/>
            <person name="Davis C.M."/>
            <person name="Simpson J.R."/>
            <person name="Lauterbach L."/>
            <person name="Steele A.D."/>
            <person name="Gui C."/>
            <person name="Meng S."/>
            <person name="Li G."/>
            <person name="Viehrig K."/>
            <person name="Ye F."/>
            <person name="Su P."/>
            <person name="Kiefer A.F."/>
            <person name="Nichols A."/>
            <person name="Cepeda A.J."/>
            <person name="Yan W."/>
            <person name="Fan B."/>
            <person name="Jiang Y."/>
            <person name="Adhikari A."/>
            <person name="Zheng C.-J."/>
            <person name="Schuster L."/>
            <person name="Cowan T.M."/>
            <person name="Smanski M.J."/>
            <person name="Chevrette M.G."/>
            <person name="De Carvalho L.P.S."/>
            <person name="Shen B."/>
        </authorList>
    </citation>
    <scope>NUCLEOTIDE SEQUENCE [LARGE SCALE GENOMIC DNA]</scope>
    <source>
        <strain evidence="2 3">NPDC077433</strain>
    </source>
</reference>
<proteinExistence type="predicted"/>
<gene>
    <name evidence="2" type="ORF">ACI2I3_02630</name>
</gene>
<dbReference type="InterPro" id="IPR007024">
    <property type="entry name" value="BLUF_domain"/>
</dbReference>
<accession>A0ABW8L9Z7</accession>
<feature type="domain" description="BLUF" evidence="1">
    <location>
        <begin position="29"/>
        <end position="120"/>
    </location>
</feature>
<dbReference type="EMBL" id="JBJDPD010000002">
    <property type="protein sequence ID" value="MFK4000230.1"/>
    <property type="molecule type" value="Genomic_DNA"/>
</dbReference>
<dbReference type="RefSeq" id="WP_230710127.1">
    <property type="nucleotide sequence ID" value="NZ_JBJDPD010000002.1"/>
</dbReference>
<keyword evidence="3" id="KW-1185">Reference proteome</keyword>
<evidence type="ECO:0000313" key="3">
    <source>
        <dbReference type="Proteomes" id="UP001620234"/>
    </source>
</evidence>
<sequence length="175" mass="20435">MANQSEYPMELAELSEKQTSNRQQGERIILRLTYISRHNPDNKNIEVTRILAQAQRNNERNGITGALVINEDYFIQSIEGARPVINELLRKLVKDDRHFSLQVIECTEIEQRRWSKWSMKHLTPSEHDTEHVRKFSAGKDFNPYLMSTAQIVNFIETLSEIQEQRTSATTDLSFQ</sequence>
<evidence type="ECO:0000259" key="1">
    <source>
        <dbReference type="PROSITE" id="PS50925"/>
    </source>
</evidence>
<dbReference type="SMART" id="SM01034">
    <property type="entry name" value="BLUF"/>
    <property type="match status" value="1"/>
</dbReference>
<dbReference type="PROSITE" id="PS50925">
    <property type="entry name" value="BLUF"/>
    <property type="match status" value="1"/>
</dbReference>
<evidence type="ECO:0000313" key="2">
    <source>
        <dbReference type="EMBL" id="MFK4000230.1"/>
    </source>
</evidence>
<organism evidence="2 3">
    <name type="scientific">Psychrobacter namhaensis</name>
    <dbReference type="NCBI Taxonomy" id="292734"/>
    <lineage>
        <taxon>Bacteria</taxon>
        <taxon>Pseudomonadati</taxon>
        <taxon>Pseudomonadota</taxon>
        <taxon>Gammaproteobacteria</taxon>
        <taxon>Moraxellales</taxon>
        <taxon>Moraxellaceae</taxon>
        <taxon>Psychrobacter</taxon>
    </lineage>
</organism>